<protein>
    <submittedName>
        <fullName evidence="1">DUF934 domain-containing protein</fullName>
    </submittedName>
</protein>
<dbReference type="InterPro" id="IPR008318">
    <property type="entry name" value="UCP030820"/>
</dbReference>
<evidence type="ECO:0000313" key="1">
    <source>
        <dbReference type="EMBL" id="TCZ63059.1"/>
    </source>
</evidence>
<sequence length="201" mass="21972">MRWRPSSAPISRIAARASASWTPIAASASRRSRRRSMPLLEIADGHLLADDWVPVAEDAPLPQAPAILSPARLRDPALAGHNGRLGLALDPGTQPEEIADLLPRLSLVQVVLPKPKDGRAFTQVRALREHHGFTGEIRATGHLLPDHARMLRRCGVTTVALPEGADLEAWRRSAEVVDIAYQPAQDEGTPLGFRRRRLRAA</sequence>
<dbReference type="AlphaFoldDB" id="A0A4R4DRR0"/>
<dbReference type="OrthoDB" id="9800421at2"/>
<reference evidence="1 2" key="1">
    <citation type="submission" date="2019-03" db="EMBL/GenBank/DDBJ databases">
        <title>Paracraurococcus aquatilis NE82 genome sequence.</title>
        <authorList>
            <person name="Zhao Y."/>
            <person name="Du Z."/>
        </authorList>
    </citation>
    <scope>NUCLEOTIDE SEQUENCE [LARGE SCALE GENOMIC DNA]</scope>
    <source>
        <strain evidence="1 2">NE82</strain>
    </source>
</reference>
<evidence type="ECO:0000313" key="2">
    <source>
        <dbReference type="Proteomes" id="UP000295023"/>
    </source>
</evidence>
<organism evidence="1 2">
    <name type="scientific">Roseicella aquatilis</name>
    <dbReference type="NCBI Taxonomy" id="2527868"/>
    <lineage>
        <taxon>Bacteria</taxon>
        <taxon>Pseudomonadati</taxon>
        <taxon>Pseudomonadota</taxon>
        <taxon>Alphaproteobacteria</taxon>
        <taxon>Acetobacterales</taxon>
        <taxon>Roseomonadaceae</taxon>
        <taxon>Roseicella</taxon>
    </lineage>
</organism>
<accession>A0A4R4DRR0</accession>
<dbReference type="Proteomes" id="UP000295023">
    <property type="component" value="Unassembled WGS sequence"/>
</dbReference>
<proteinExistence type="predicted"/>
<keyword evidence="2" id="KW-1185">Reference proteome</keyword>
<dbReference type="EMBL" id="SKBM01000009">
    <property type="protein sequence ID" value="TCZ63059.1"/>
    <property type="molecule type" value="Genomic_DNA"/>
</dbReference>
<dbReference type="Pfam" id="PF06073">
    <property type="entry name" value="DUF934"/>
    <property type="match status" value="1"/>
</dbReference>
<name>A0A4R4DRR0_9PROT</name>
<gene>
    <name evidence="1" type="ORF">EXY23_11870</name>
</gene>
<comment type="caution">
    <text evidence="1">The sequence shown here is derived from an EMBL/GenBank/DDBJ whole genome shotgun (WGS) entry which is preliminary data.</text>
</comment>